<keyword evidence="2" id="KW-1185">Reference proteome</keyword>
<evidence type="ECO:0000313" key="1">
    <source>
        <dbReference type="EMBL" id="MTD99842.1"/>
    </source>
</evidence>
<dbReference type="Proteomes" id="UP000481417">
    <property type="component" value="Unassembled WGS sequence"/>
</dbReference>
<name>A0A6L6HNS0_9RHOB</name>
<proteinExistence type="predicted"/>
<reference evidence="1 2" key="1">
    <citation type="submission" date="2019-11" db="EMBL/GenBank/DDBJ databases">
        <authorList>
            <person name="Lang L."/>
        </authorList>
    </citation>
    <scope>NUCLEOTIDE SEQUENCE [LARGE SCALE GENOMIC DNA]</scope>
    <source>
        <strain evidence="1 2">YIM 132242</strain>
    </source>
</reference>
<accession>A0A6L6HNS0</accession>
<dbReference type="AlphaFoldDB" id="A0A6L6HNS0"/>
<dbReference type="EMBL" id="WMBT01000003">
    <property type="protein sequence ID" value="MTD99842.1"/>
    <property type="molecule type" value="Genomic_DNA"/>
</dbReference>
<evidence type="ECO:0000313" key="2">
    <source>
        <dbReference type="Proteomes" id="UP000481417"/>
    </source>
</evidence>
<dbReference type="RefSeq" id="WP_154763935.1">
    <property type="nucleotide sequence ID" value="NZ_WMBT01000003.1"/>
</dbReference>
<organism evidence="1 2">
    <name type="scientific">Paracoccus lichenicola</name>
    <dbReference type="NCBI Taxonomy" id="2665644"/>
    <lineage>
        <taxon>Bacteria</taxon>
        <taxon>Pseudomonadati</taxon>
        <taxon>Pseudomonadota</taxon>
        <taxon>Alphaproteobacteria</taxon>
        <taxon>Rhodobacterales</taxon>
        <taxon>Paracoccaceae</taxon>
        <taxon>Paracoccus</taxon>
    </lineage>
</organism>
<sequence>MEYSFHIEGSYDPETIPMDRLGEYLQALAQLLGEKANVHFKEVTEGCVALHATIDSPAQVRVADRVEAANSPAPPKDIAKAVETLDEMLRKDNATGSLRDSSDRVVIPFPGIDKKLPPVFGPIKQEGSLSGQVVRVGGKDDTIPVHLRDGDTVLTGLTANEETARRLAHHYLGGVIRVHGIGTWFREASGAWRLSAFRINDFEVLDDAPLGDVVARLRAVRGSKWGEVPDPVASLLAERNGGGETH</sequence>
<protein>
    <submittedName>
        <fullName evidence="1">Uncharacterized protein</fullName>
    </submittedName>
</protein>
<gene>
    <name evidence="1" type="ORF">GIY56_06055</name>
</gene>
<comment type="caution">
    <text evidence="1">The sequence shown here is derived from an EMBL/GenBank/DDBJ whole genome shotgun (WGS) entry which is preliminary data.</text>
</comment>